<proteinExistence type="inferred from homology"/>
<dbReference type="RefSeq" id="WP_144753695.1">
    <property type="nucleotide sequence ID" value="NZ_VMNW02000046.1"/>
</dbReference>
<keyword evidence="4 9" id="KW-0479">Metal-binding</keyword>
<evidence type="ECO:0000256" key="6">
    <source>
        <dbReference type="ARBA" id="ARBA00023004"/>
    </source>
</evidence>
<dbReference type="FunFam" id="1.10.630.10:FF:000018">
    <property type="entry name" value="Cytochrome P450 monooxygenase"/>
    <property type="match status" value="1"/>
</dbReference>
<evidence type="ECO:0000256" key="8">
    <source>
        <dbReference type="ARBA" id="ARBA00055433"/>
    </source>
</evidence>
<keyword evidence="5 9" id="KW-0560">Oxidoreductase</keyword>
<dbReference type="InterPro" id="IPR017972">
    <property type="entry name" value="Cyt_P450_CS"/>
</dbReference>
<dbReference type="Pfam" id="PF00067">
    <property type="entry name" value="p450"/>
    <property type="match status" value="2"/>
</dbReference>
<evidence type="ECO:0000256" key="3">
    <source>
        <dbReference type="ARBA" id="ARBA00022617"/>
    </source>
</evidence>
<dbReference type="GO" id="GO:0005506">
    <property type="term" value="F:iron ion binding"/>
    <property type="evidence" value="ECO:0007669"/>
    <property type="project" value="InterPro"/>
</dbReference>
<accession>A0A5N0UYN2</accession>
<dbReference type="PANTHER" id="PTHR46696">
    <property type="entry name" value="P450, PUTATIVE (EUROFUNG)-RELATED"/>
    <property type="match status" value="1"/>
</dbReference>
<dbReference type="SUPFAM" id="SSF48264">
    <property type="entry name" value="Cytochrome P450"/>
    <property type="match status" value="1"/>
</dbReference>
<organism evidence="10 11">
    <name type="scientific">Amycolatopsis acidicola</name>
    <dbReference type="NCBI Taxonomy" id="2596893"/>
    <lineage>
        <taxon>Bacteria</taxon>
        <taxon>Bacillati</taxon>
        <taxon>Actinomycetota</taxon>
        <taxon>Actinomycetes</taxon>
        <taxon>Pseudonocardiales</taxon>
        <taxon>Pseudonocardiaceae</taxon>
        <taxon>Amycolatopsis</taxon>
    </lineage>
</organism>
<dbReference type="InterPro" id="IPR036396">
    <property type="entry name" value="Cyt_P450_sf"/>
</dbReference>
<comment type="caution">
    <text evidence="10">The sequence shown here is derived from an EMBL/GenBank/DDBJ whole genome shotgun (WGS) entry which is preliminary data.</text>
</comment>
<name>A0A5N0UYN2_9PSEU</name>
<keyword evidence="3 9" id="KW-0349">Heme</keyword>
<dbReference type="GO" id="GO:0016705">
    <property type="term" value="F:oxidoreductase activity, acting on paired donors, with incorporation or reduction of molecular oxygen"/>
    <property type="evidence" value="ECO:0007669"/>
    <property type="project" value="InterPro"/>
</dbReference>
<reference evidence="10" key="1">
    <citation type="submission" date="2019-09" db="EMBL/GenBank/DDBJ databases">
        <authorList>
            <person name="Teo W.F.A."/>
            <person name="Duangmal K."/>
        </authorList>
    </citation>
    <scope>NUCLEOTIDE SEQUENCE [LARGE SCALE GENOMIC DNA]</scope>
    <source>
        <strain evidence="10">K81G1</strain>
    </source>
</reference>
<gene>
    <name evidence="10" type="ORF">FPZ12_026610</name>
</gene>
<protein>
    <submittedName>
        <fullName evidence="10">Cytochrome P450</fullName>
    </submittedName>
</protein>
<evidence type="ECO:0000256" key="1">
    <source>
        <dbReference type="ARBA" id="ARBA00004660"/>
    </source>
</evidence>
<dbReference type="Gene3D" id="1.10.630.10">
    <property type="entry name" value="Cytochrome P450"/>
    <property type="match status" value="1"/>
</dbReference>
<evidence type="ECO:0000256" key="5">
    <source>
        <dbReference type="ARBA" id="ARBA00023002"/>
    </source>
</evidence>
<comment type="pathway">
    <text evidence="1">Antibiotic biosynthesis; vancomycin biosynthesis.</text>
</comment>
<comment type="similarity">
    <text evidence="2 9">Belongs to the cytochrome P450 family.</text>
</comment>
<evidence type="ECO:0000256" key="9">
    <source>
        <dbReference type="RuleBase" id="RU000461"/>
    </source>
</evidence>
<evidence type="ECO:0000256" key="4">
    <source>
        <dbReference type="ARBA" id="ARBA00022723"/>
    </source>
</evidence>
<keyword evidence="6 9" id="KW-0408">Iron</keyword>
<evidence type="ECO:0000313" key="11">
    <source>
        <dbReference type="Proteomes" id="UP000319769"/>
    </source>
</evidence>
<evidence type="ECO:0000313" key="10">
    <source>
        <dbReference type="EMBL" id="KAA9156747.1"/>
    </source>
</evidence>
<dbReference type="PRINTS" id="PR00359">
    <property type="entry name" value="BP450"/>
</dbReference>
<keyword evidence="7 9" id="KW-0503">Monooxygenase</keyword>
<dbReference type="AlphaFoldDB" id="A0A5N0UYN2"/>
<dbReference type="Proteomes" id="UP000319769">
    <property type="component" value="Unassembled WGS sequence"/>
</dbReference>
<comment type="function">
    <text evidence="8">Involved in the coupling of aromatic side chains of the heptapeptide of vancomycin.</text>
</comment>
<dbReference type="OrthoDB" id="3209493at2"/>
<sequence>MPARTDEIPPELVVDFDITDPALAVPHERLAELQEKTPVAYSPLHGGYWIITRYDDAHDVLRNWEVFSSTQDQVPRLTTDQAIPVEIDPPEHKNYRDILNRVFSPRRMKALEDPIRARATELIDGFAERGECDFAAEFAHPITSATFVSLMGWPSEDAPKFEKWTNDLLVGKPDGTPEQDTAVRQAANTAVFEYFGKMVARRGEPRSEDVMSVLFDAQYAGERRLTDDELHRLLWLLMIGGLHTVRGVLSFGMLHFIRNPAQRDALLADPALAGPAAEELLRLDAPVAIGRVVKQRVQLRGVTMEPGDMVLVMSSAAGRDGREFACPHEMRLDREVNRHLAFGAGVHRCVGSHLARLELRIALEEIHRRMPDYALAPGAEPSFHHSQVRGVESLPLVFTPSRKPT</sequence>
<evidence type="ECO:0000256" key="7">
    <source>
        <dbReference type="ARBA" id="ARBA00023033"/>
    </source>
</evidence>
<dbReference type="GO" id="GO:0004497">
    <property type="term" value="F:monooxygenase activity"/>
    <property type="evidence" value="ECO:0007669"/>
    <property type="project" value="UniProtKB-KW"/>
</dbReference>
<dbReference type="GO" id="GO:0020037">
    <property type="term" value="F:heme binding"/>
    <property type="evidence" value="ECO:0007669"/>
    <property type="project" value="InterPro"/>
</dbReference>
<dbReference type="InterPro" id="IPR002397">
    <property type="entry name" value="Cyt_P450_B"/>
</dbReference>
<evidence type="ECO:0000256" key="2">
    <source>
        <dbReference type="ARBA" id="ARBA00010617"/>
    </source>
</evidence>
<dbReference type="EMBL" id="VMNW02000046">
    <property type="protein sequence ID" value="KAA9156747.1"/>
    <property type="molecule type" value="Genomic_DNA"/>
</dbReference>
<dbReference type="PROSITE" id="PS00086">
    <property type="entry name" value="CYTOCHROME_P450"/>
    <property type="match status" value="1"/>
</dbReference>
<dbReference type="InterPro" id="IPR001128">
    <property type="entry name" value="Cyt_P450"/>
</dbReference>
<dbReference type="PANTHER" id="PTHR46696:SF6">
    <property type="entry name" value="P450, PUTATIVE (EUROFUNG)-RELATED"/>
    <property type="match status" value="1"/>
</dbReference>
<dbReference type="CDD" id="cd11035">
    <property type="entry name" value="P450cam-like"/>
    <property type="match status" value="1"/>
</dbReference>
<keyword evidence="11" id="KW-1185">Reference proteome</keyword>